<accession>A0ABU1QNY2</accession>
<sequence>MIHGTEDPIIPYEHGKNLANEITGAVLLSSIKQRQSRTLFFRPWLPLFLLLGSSV</sequence>
<evidence type="ECO:0000313" key="2">
    <source>
        <dbReference type="Proteomes" id="UP001266807"/>
    </source>
</evidence>
<evidence type="ECO:0000313" key="1">
    <source>
        <dbReference type="EMBL" id="MDR6780859.1"/>
    </source>
</evidence>
<organism evidence="1 2">
    <name type="scientific">Paenibacillus peoriae</name>
    <dbReference type="NCBI Taxonomy" id="59893"/>
    <lineage>
        <taxon>Bacteria</taxon>
        <taxon>Bacillati</taxon>
        <taxon>Bacillota</taxon>
        <taxon>Bacilli</taxon>
        <taxon>Bacillales</taxon>
        <taxon>Paenibacillaceae</taxon>
        <taxon>Paenibacillus</taxon>
    </lineage>
</organism>
<proteinExistence type="predicted"/>
<dbReference type="EMBL" id="JAVDUG010000010">
    <property type="protein sequence ID" value="MDR6780859.1"/>
    <property type="molecule type" value="Genomic_DNA"/>
</dbReference>
<comment type="caution">
    <text evidence="1">The sequence shown here is derived from an EMBL/GenBank/DDBJ whole genome shotgun (WGS) entry which is preliminary data.</text>
</comment>
<gene>
    <name evidence="1" type="ORF">J2W98_005167</name>
</gene>
<name>A0ABU1QNY2_9BACL</name>
<dbReference type="Proteomes" id="UP001266807">
    <property type="component" value="Unassembled WGS sequence"/>
</dbReference>
<keyword evidence="2" id="KW-1185">Reference proteome</keyword>
<reference evidence="1 2" key="1">
    <citation type="submission" date="2023-07" db="EMBL/GenBank/DDBJ databases">
        <title>Sorghum-associated microbial communities from plants grown in Nebraska, USA.</title>
        <authorList>
            <person name="Schachtman D."/>
        </authorList>
    </citation>
    <scope>NUCLEOTIDE SEQUENCE [LARGE SCALE GENOMIC DNA]</scope>
    <source>
        <strain evidence="1 2">BE143</strain>
    </source>
</reference>
<protein>
    <submittedName>
        <fullName evidence="1">Uncharacterized protein</fullName>
    </submittedName>
</protein>